<comment type="caution">
    <text evidence="1">The sequence shown here is derived from an EMBL/GenBank/DDBJ whole genome shotgun (WGS) entry which is preliminary data.</text>
</comment>
<keyword evidence="2" id="KW-1185">Reference proteome</keyword>
<dbReference type="Proteomes" id="UP001597097">
    <property type="component" value="Unassembled WGS sequence"/>
</dbReference>
<proteinExistence type="predicted"/>
<sequence>MTGVVLGESLQRVQPGQADRTLVATQLVGGLGEEIGDAAFDGIMFVHCGNPIGVSLSLLVDLFSVGLVAFAEPLTAHGQ</sequence>
<reference evidence="2" key="1">
    <citation type="journal article" date="2019" name="Int. J. Syst. Evol. Microbiol.">
        <title>The Global Catalogue of Microorganisms (GCM) 10K type strain sequencing project: providing services to taxonomists for standard genome sequencing and annotation.</title>
        <authorList>
            <consortium name="The Broad Institute Genomics Platform"/>
            <consortium name="The Broad Institute Genome Sequencing Center for Infectious Disease"/>
            <person name="Wu L."/>
            <person name="Ma J."/>
        </authorList>
    </citation>
    <scope>NUCLEOTIDE SEQUENCE [LARGE SCALE GENOMIC DNA]</scope>
    <source>
        <strain evidence="2">CGMCC 1.15399</strain>
    </source>
</reference>
<name>A0ABW4GUH4_9ACTN</name>
<dbReference type="RefSeq" id="WP_219539482.1">
    <property type="nucleotide sequence ID" value="NZ_JAHKRM010000063.1"/>
</dbReference>
<gene>
    <name evidence="1" type="ORF">ACFSJ0_52650</name>
</gene>
<evidence type="ECO:0000313" key="2">
    <source>
        <dbReference type="Proteomes" id="UP001597097"/>
    </source>
</evidence>
<dbReference type="EMBL" id="JBHUCM010000050">
    <property type="protein sequence ID" value="MFD1545776.1"/>
    <property type="molecule type" value="Genomic_DNA"/>
</dbReference>
<organism evidence="1 2">
    <name type="scientific">Nonomuraea guangzhouensis</name>
    <dbReference type="NCBI Taxonomy" id="1291555"/>
    <lineage>
        <taxon>Bacteria</taxon>
        <taxon>Bacillati</taxon>
        <taxon>Actinomycetota</taxon>
        <taxon>Actinomycetes</taxon>
        <taxon>Streptosporangiales</taxon>
        <taxon>Streptosporangiaceae</taxon>
        <taxon>Nonomuraea</taxon>
    </lineage>
</organism>
<evidence type="ECO:0000313" key="1">
    <source>
        <dbReference type="EMBL" id="MFD1545776.1"/>
    </source>
</evidence>
<accession>A0ABW4GUH4</accession>
<protein>
    <submittedName>
        <fullName evidence="1">Uncharacterized protein</fullName>
    </submittedName>
</protein>